<comment type="caution">
    <text evidence="1">The sequence shown here is derived from an EMBL/GenBank/DDBJ whole genome shotgun (WGS) entry which is preliminary data.</text>
</comment>
<evidence type="ECO:0008006" key="3">
    <source>
        <dbReference type="Google" id="ProtNLM"/>
    </source>
</evidence>
<evidence type="ECO:0000313" key="1">
    <source>
        <dbReference type="EMBL" id="MFD2907175.1"/>
    </source>
</evidence>
<proteinExistence type="predicted"/>
<dbReference type="Gene3D" id="2.180.10.10">
    <property type="entry name" value="RHS repeat-associated core"/>
    <property type="match status" value="1"/>
</dbReference>
<reference evidence="2" key="1">
    <citation type="journal article" date="2019" name="Int. J. Syst. Evol. Microbiol.">
        <title>The Global Catalogue of Microorganisms (GCM) 10K type strain sequencing project: providing services to taxonomists for standard genome sequencing and annotation.</title>
        <authorList>
            <consortium name="The Broad Institute Genomics Platform"/>
            <consortium name="The Broad Institute Genome Sequencing Center for Infectious Disease"/>
            <person name="Wu L."/>
            <person name="Ma J."/>
        </authorList>
    </citation>
    <scope>NUCLEOTIDE SEQUENCE [LARGE SCALE GENOMIC DNA]</scope>
    <source>
        <strain evidence="2">KCTC 52644</strain>
    </source>
</reference>
<protein>
    <recommendedName>
        <fullName evidence="3">RHS repeat-associated core domain-containing protein</fullName>
    </recommendedName>
</protein>
<organism evidence="1 2">
    <name type="scientific">Flavobacterium ardleyense</name>
    <dbReference type="NCBI Taxonomy" id="2038737"/>
    <lineage>
        <taxon>Bacteria</taxon>
        <taxon>Pseudomonadati</taxon>
        <taxon>Bacteroidota</taxon>
        <taxon>Flavobacteriia</taxon>
        <taxon>Flavobacteriales</taxon>
        <taxon>Flavobacteriaceae</taxon>
        <taxon>Flavobacterium</taxon>
    </lineage>
</organism>
<accession>A0ABW5Z496</accession>
<evidence type="ECO:0000313" key="2">
    <source>
        <dbReference type="Proteomes" id="UP001597549"/>
    </source>
</evidence>
<dbReference type="EMBL" id="JBHUOL010000001">
    <property type="protein sequence ID" value="MFD2907175.1"/>
    <property type="molecule type" value="Genomic_DNA"/>
</dbReference>
<dbReference type="Proteomes" id="UP001597549">
    <property type="component" value="Unassembled WGS sequence"/>
</dbReference>
<name>A0ABW5Z496_9FLAO</name>
<keyword evidence="2" id="KW-1185">Reference proteome</keyword>
<sequence length="129" mass="14355">MDLKTSLWLNVDPLAEKFSHVGCYVYVFNNPINLIDPDGRDIIGVFDKKRGTLSIVDLDHYKKSLPSKVVSPKDYVYGGIRDKKGNLTHNQTLEYENVFSGGESDKNGNLARGSQNDPGQSLLRVAITI</sequence>
<gene>
    <name evidence="1" type="ORF">ACFSX9_00360</name>
</gene>